<evidence type="ECO:0000259" key="8">
    <source>
        <dbReference type="Pfam" id="PF25967"/>
    </source>
</evidence>
<dbReference type="PANTHER" id="PTHR30469">
    <property type="entry name" value="MULTIDRUG RESISTANCE PROTEIN MDTA"/>
    <property type="match status" value="1"/>
</dbReference>
<evidence type="ECO:0000313" key="11">
    <source>
        <dbReference type="Proteomes" id="UP000294616"/>
    </source>
</evidence>
<dbReference type="Pfam" id="PF25967">
    <property type="entry name" value="RND-MFP_C"/>
    <property type="match status" value="1"/>
</dbReference>
<feature type="coiled-coil region" evidence="4">
    <location>
        <begin position="104"/>
        <end position="138"/>
    </location>
</feature>
<reference evidence="10 11" key="1">
    <citation type="submission" date="2019-03" db="EMBL/GenBank/DDBJ databases">
        <title>Genomic Encyclopedia of Archaeal and Bacterial Type Strains, Phase II (KMG-II): from individual species to whole genera.</title>
        <authorList>
            <person name="Goeker M."/>
        </authorList>
    </citation>
    <scope>NUCLEOTIDE SEQUENCE [LARGE SCALE GENOMIC DNA]</scope>
    <source>
        <strain evidence="10 11">DSM 22554</strain>
    </source>
</reference>
<accession>A0A4R1LLL5</accession>
<feature type="region of interest" description="Disordered" evidence="5">
    <location>
        <begin position="358"/>
        <end position="389"/>
    </location>
</feature>
<dbReference type="Pfam" id="PF25917">
    <property type="entry name" value="BSH_RND"/>
    <property type="match status" value="1"/>
</dbReference>
<evidence type="ECO:0000256" key="3">
    <source>
        <dbReference type="ARBA" id="ARBA00022448"/>
    </source>
</evidence>
<dbReference type="Pfam" id="PF25990">
    <property type="entry name" value="Beta-barrel_YknX"/>
    <property type="match status" value="1"/>
</dbReference>
<dbReference type="SUPFAM" id="SSF111369">
    <property type="entry name" value="HlyD-like secretion proteins"/>
    <property type="match status" value="2"/>
</dbReference>
<dbReference type="Gene3D" id="2.40.50.100">
    <property type="match status" value="2"/>
</dbReference>
<keyword evidence="6" id="KW-0472">Membrane</keyword>
<dbReference type="OrthoDB" id="9809068at2"/>
<keyword evidence="11" id="KW-1185">Reference proteome</keyword>
<feature type="domain" description="Multidrug resistance protein MdtA-like C-terminal permuted SH3" evidence="8">
    <location>
        <begin position="400"/>
        <end position="438"/>
    </location>
</feature>
<dbReference type="Gene3D" id="2.40.30.170">
    <property type="match status" value="1"/>
</dbReference>
<dbReference type="PANTHER" id="PTHR30469:SF33">
    <property type="entry name" value="SLR1207 PROTEIN"/>
    <property type="match status" value="1"/>
</dbReference>
<sequence>MAKKNKSLKYGVIAIVIILVFVIIANKAGWIGQGDVIKVATEKAEKRTVNEMVSASGKIQPEIEVKLSSEVSGEIVELNIREGDIVKKGQVLCRVKPDILQSGYDKAVASLNSQRANLAAAQEQLKQMEATFANSEANYNRNLELFNKKVISASEFENIRSEYLGAKANLEAQRQNVIGARYGIDQSQATVKEASDNLARTTIYAPVDGVISLLSVELGERVVGTAQMAGTEIMRIANMSSMEVNVDVNENDINRISVNNEATIEVDAFRGRKFKGIVTEIGSSAKGVATSTTTSAEQVTNFNVKVRILAESYTDLAEGKSELDSPFKPGLSATVDIHTQKDNGLSVPIQAVTTREINAQGESTPPGEEAASTPTDTPAGGPEANASTTAPVNASLKECVFVYRNGKVYQVNVTTGIQDDQYIRILSGLEEGEEVVISPFTAISKTLKDNTAVEKVSKEQLF</sequence>
<protein>
    <submittedName>
        <fullName evidence="10">HlyD family secretion protein</fullName>
    </submittedName>
</protein>
<dbReference type="InterPro" id="IPR006143">
    <property type="entry name" value="RND_pump_MFP"/>
</dbReference>
<dbReference type="AlphaFoldDB" id="A0A4R1LLL5"/>
<feature type="transmembrane region" description="Helical" evidence="6">
    <location>
        <begin position="12"/>
        <end position="32"/>
    </location>
</feature>
<comment type="similarity">
    <text evidence="2">Belongs to the membrane fusion protein (MFP) (TC 8.A.1) family.</text>
</comment>
<evidence type="ECO:0000256" key="1">
    <source>
        <dbReference type="ARBA" id="ARBA00004196"/>
    </source>
</evidence>
<evidence type="ECO:0000259" key="7">
    <source>
        <dbReference type="Pfam" id="PF25917"/>
    </source>
</evidence>
<evidence type="ECO:0000256" key="6">
    <source>
        <dbReference type="SAM" id="Phobius"/>
    </source>
</evidence>
<evidence type="ECO:0000256" key="2">
    <source>
        <dbReference type="ARBA" id="ARBA00009477"/>
    </source>
</evidence>
<dbReference type="InterPro" id="IPR058627">
    <property type="entry name" value="MdtA-like_C"/>
</dbReference>
<name>A0A4R1LLL5_9SPHI</name>
<dbReference type="NCBIfam" id="TIGR01730">
    <property type="entry name" value="RND_mfp"/>
    <property type="match status" value="1"/>
</dbReference>
<evidence type="ECO:0000256" key="4">
    <source>
        <dbReference type="SAM" id="Coils"/>
    </source>
</evidence>
<keyword evidence="6" id="KW-1133">Transmembrane helix</keyword>
<evidence type="ECO:0000259" key="9">
    <source>
        <dbReference type="Pfam" id="PF25990"/>
    </source>
</evidence>
<proteinExistence type="inferred from homology"/>
<keyword evidence="6" id="KW-0812">Transmembrane</keyword>
<dbReference type="Gene3D" id="2.40.420.20">
    <property type="match status" value="1"/>
</dbReference>
<organism evidence="10 11">
    <name type="scientific">Albibacterium bauzanense</name>
    <dbReference type="NCBI Taxonomy" id="653929"/>
    <lineage>
        <taxon>Bacteria</taxon>
        <taxon>Pseudomonadati</taxon>
        <taxon>Bacteroidota</taxon>
        <taxon>Sphingobacteriia</taxon>
        <taxon>Sphingobacteriales</taxon>
        <taxon>Sphingobacteriaceae</taxon>
        <taxon>Albibacterium</taxon>
    </lineage>
</organism>
<keyword evidence="4" id="KW-0175">Coiled coil</keyword>
<feature type="domain" description="Multidrug resistance protein MdtA-like barrel-sandwich hybrid" evidence="7">
    <location>
        <begin position="65"/>
        <end position="224"/>
    </location>
</feature>
<evidence type="ECO:0000313" key="10">
    <source>
        <dbReference type="EMBL" id="TCK79522.1"/>
    </source>
</evidence>
<dbReference type="GO" id="GO:0015562">
    <property type="term" value="F:efflux transmembrane transporter activity"/>
    <property type="evidence" value="ECO:0007669"/>
    <property type="project" value="TreeGrafter"/>
</dbReference>
<dbReference type="Proteomes" id="UP000294616">
    <property type="component" value="Unassembled WGS sequence"/>
</dbReference>
<comment type="caution">
    <text evidence="10">The sequence shown here is derived from an EMBL/GenBank/DDBJ whole genome shotgun (WGS) entry which is preliminary data.</text>
</comment>
<gene>
    <name evidence="10" type="ORF">C8N28_2753</name>
</gene>
<keyword evidence="3" id="KW-0813">Transport</keyword>
<comment type="subcellular location">
    <subcellularLocation>
        <location evidence="1">Cell envelope</location>
    </subcellularLocation>
</comment>
<dbReference type="EMBL" id="SMGO01000004">
    <property type="protein sequence ID" value="TCK79522.1"/>
    <property type="molecule type" value="Genomic_DNA"/>
</dbReference>
<dbReference type="RefSeq" id="WP_132225857.1">
    <property type="nucleotide sequence ID" value="NZ_SMGO01000004.1"/>
</dbReference>
<dbReference type="InterPro" id="IPR058636">
    <property type="entry name" value="Beta-barrel_YknX"/>
</dbReference>
<evidence type="ECO:0000256" key="5">
    <source>
        <dbReference type="SAM" id="MobiDB-lite"/>
    </source>
</evidence>
<dbReference type="GO" id="GO:1990281">
    <property type="term" value="C:efflux pump complex"/>
    <property type="evidence" value="ECO:0007669"/>
    <property type="project" value="TreeGrafter"/>
</dbReference>
<feature type="domain" description="YknX-like beta-barrel" evidence="9">
    <location>
        <begin position="242"/>
        <end position="311"/>
    </location>
</feature>
<dbReference type="InterPro" id="IPR058625">
    <property type="entry name" value="MdtA-like_BSH"/>
</dbReference>